<reference evidence="2 3" key="1">
    <citation type="submission" date="2018-12" db="EMBL/GenBank/DDBJ databases">
        <title>Mesorhizobium carbonis sp. nov., isolated from coal mine water.</title>
        <authorList>
            <person name="Xin W."/>
            <person name="Xu Z."/>
            <person name="Xiang F."/>
            <person name="Zhang J."/>
            <person name="Xi L."/>
            <person name="Liu J."/>
        </authorList>
    </citation>
    <scope>NUCLEOTIDE SEQUENCE [LARGE SCALE GENOMIC DNA]</scope>
    <source>
        <strain evidence="2 3">B2.3</strain>
    </source>
</reference>
<name>A0A429YQY0_9HYPH</name>
<dbReference type="EMBL" id="RWKW01000100">
    <property type="protein sequence ID" value="RST83832.1"/>
    <property type="molecule type" value="Genomic_DNA"/>
</dbReference>
<comment type="caution">
    <text evidence="2">The sequence shown here is derived from an EMBL/GenBank/DDBJ whole genome shotgun (WGS) entry which is preliminary data.</text>
</comment>
<accession>A0A429YQY0</accession>
<dbReference type="InterPro" id="IPR009964">
    <property type="entry name" value="DUF1491"/>
</dbReference>
<dbReference type="Gene3D" id="3.40.1530.20">
    <property type="entry name" value="Protein of unknown function (DUF1491)"/>
    <property type="match status" value="1"/>
</dbReference>
<dbReference type="Proteomes" id="UP000278398">
    <property type="component" value="Unassembled WGS sequence"/>
</dbReference>
<evidence type="ECO:0000313" key="2">
    <source>
        <dbReference type="EMBL" id="RST83832.1"/>
    </source>
</evidence>
<proteinExistence type="predicted"/>
<sequence length="138" mass="14700">MRDRAAVPRLTSEFFVSALTRRVFNAGGFAAVMRKGSAEAGAIFLVLRGRDGLYRLVGPAPQSGYGDGASDEAKSGHGGETGLGHDTGGRRFAVVAEGLDDEALEKRIEREARFDSDVWFVELDTATPAEDLVALTTP</sequence>
<dbReference type="AlphaFoldDB" id="A0A429YQY0"/>
<evidence type="ECO:0000256" key="1">
    <source>
        <dbReference type="SAM" id="MobiDB-lite"/>
    </source>
</evidence>
<dbReference type="Pfam" id="PF07372">
    <property type="entry name" value="DUF1491"/>
    <property type="match status" value="1"/>
</dbReference>
<dbReference type="OrthoDB" id="9809136at2"/>
<gene>
    <name evidence="2" type="ORF">EJC49_21910</name>
</gene>
<keyword evidence="3" id="KW-1185">Reference proteome</keyword>
<feature type="region of interest" description="Disordered" evidence="1">
    <location>
        <begin position="63"/>
        <end position="88"/>
    </location>
</feature>
<protein>
    <submittedName>
        <fullName evidence="2">DUF1491 family protein</fullName>
    </submittedName>
</protein>
<evidence type="ECO:0000313" key="3">
    <source>
        <dbReference type="Proteomes" id="UP000278398"/>
    </source>
</evidence>
<organism evidence="2 3">
    <name type="scientific">Aquibium carbonis</name>
    <dbReference type="NCBI Taxonomy" id="2495581"/>
    <lineage>
        <taxon>Bacteria</taxon>
        <taxon>Pseudomonadati</taxon>
        <taxon>Pseudomonadota</taxon>
        <taxon>Alphaproteobacteria</taxon>
        <taxon>Hyphomicrobiales</taxon>
        <taxon>Phyllobacteriaceae</taxon>
        <taxon>Aquibium</taxon>
    </lineage>
</organism>